<evidence type="ECO:0000313" key="4">
    <source>
        <dbReference type="EMBL" id="MBB6082529.1"/>
    </source>
</evidence>
<feature type="region of interest" description="Disordered" evidence="1">
    <location>
        <begin position="142"/>
        <end position="162"/>
    </location>
</feature>
<reference evidence="4 5" key="1">
    <citation type="submission" date="2020-08" db="EMBL/GenBank/DDBJ databases">
        <title>Genomic Encyclopedia of Type Strains, Phase IV (KMG-IV): sequencing the most valuable type-strain genomes for metagenomic binning, comparative biology and taxonomic classification.</title>
        <authorList>
            <person name="Goeker M."/>
        </authorList>
    </citation>
    <scope>NUCLEOTIDE SEQUENCE [LARGE SCALE GENOMIC DNA]</scope>
    <source>
        <strain evidence="4 5">DSM 12141</strain>
    </source>
</reference>
<evidence type="ECO:0000313" key="5">
    <source>
        <dbReference type="Proteomes" id="UP000541136"/>
    </source>
</evidence>
<proteinExistence type="predicted"/>
<dbReference type="PANTHER" id="PTHR36933">
    <property type="entry name" value="SLL0788 PROTEIN"/>
    <property type="match status" value="1"/>
</dbReference>
<sequence length="162" mass="17418">MQPLAFKMTSPRPARQWAMAALAMLASLPALAQHAHSPAAEAQTPPPPSFVASTAKSFAQLMDDAMAVMDHGMRTAPMNGNPDHDFVTMMIPHHQGAIDMAKAVLLHTQDPELRNLALSIITEQHNEIRLMQAWLARHADGAATQDAAGNPSHSTSTTQGTR</sequence>
<feature type="domain" description="DUF305" evidence="3">
    <location>
        <begin position="83"/>
        <end position="147"/>
    </location>
</feature>
<gene>
    <name evidence="4" type="ORF">HNR28_000554</name>
</gene>
<name>A0A7W9TKZ0_CASDE</name>
<organism evidence="4 5">
    <name type="scientific">Castellaniella defragrans</name>
    <name type="common">Alcaligenes defragrans</name>
    <dbReference type="NCBI Taxonomy" id="75697"/>
    <lineage>
        <taxon>Bacteria</taxon>
        <taxon>Pseudomonadati</taxon>
        <taxon>Pseudomonadota</taxon>
        <taxon>Betaproteobacteria</taxon>
        <taxon>Burkholderiales</taxon>
        <taxon>Alcaligenaceae</taxon>
        <taxon>Castellaniella</taxon>
    </lineage>
</organism>
<evidence type="ECO:0000256" key="2">
    <source>
        <dbReference type="SAM" id="SignalP"/>
    </source>
</evidence>
<dbReference type="Gene3D" id="1.20.1260.10">
    <property type="match status" value="1"/>
</dbReference>
<dbReference type="RefSeq" id="WP_151023714.1">
    <property type="nucleotide sequence ID" value="NZ_JACHIB010000003.1"/>
</dbReference>
<dbReference type="AlphaFoldDB" id="A0A7W9TKZ0"/>
<dbReference type="InterPro" id="IPR012347">
    <property type="entry name" value="Ferritin-like"/>
</dbReference>
<accession>A0A7W9TKZ0</accession>
<protein>
    <submittedName>
        <fullName evidence="4">Uncharacterized protein (DUF305 family)</fullName>
    </submittedName>
</protein>
<dbReference type="Pfam" id="PF03713">
    <property type="entry name" value="DUF305"/>
    <property type="match status" value="1"/>
</dbReference>
<feature type="compositionally biased region" description="Polar residues" evidence="1">
    <location>
        <begin position="151"/>
        <end position="162"/>
    </location>
</feature>
<feature type="signal peptide" evidence="2">
    <location>
        <begin position="1"/>
        <end position="32"/>
    </location>
</feature>
<dbReference type="Proteomes" id="UP000541136">
    <property type="component" value="Unassembled WGS sequence"/>
</dbReference>
<feature type="chain" id="PRO_5031100095" evidence="2">
    <location>
        <begin position="33"/>
        <end position="162"/>
    </location>
</feature>
<dbReference type="PANTHER" id="PTHR36933:SF1">
    <property type="entry name" value="SLL0788 PROTEIN"/>
    <property type="match status" value="1"/>
</dbReference>
<comment type="caution">
    <text evidence="4">The sequence shown here is derived from an EMBL/GenBank/DDBJ whole genome shotgun (WGS) entry which is preliminary data.</text>
</comment>
<keyword evidence="2" id="KW-0732">Signal</keyword>
<evidence type="ECO:0000259" key="3">
    <source>
        <dbReference type="Pfam" id="PF03713"/>
    </source>
</evidence>
<dbReference type="InterPro" id="IPR005183">
    <property type="entry name" value="DUF305_CopM-like"/>
</dbReference>
<evidence type="ECO:0000256" key="1">
    <source>
        <dbReference type="SAM" id="MobiDB-lite"/>
    </source>
</evidence>
<dbReference type="EMBL" id="JACHIB010000003">
    <property type="protein sequence ID" value="MBB6082529.1"/>
    <property type="molecule type" value="Genomic_DNA"/>
</dbReference>